<evidence type="ECO:0000256" key="3">
    <source>
        <dbReference type="ARBA" id="ARBA00004496"/>
    </source>
</evidence>
<evidence type="ECO:0000259" key="19">
    <source>
        <dbReference type="SMART" id="SM00306"/>
    </source>
</evidence>
<dbReference type="GO" id="GO:0003879">
    <property type="term" value="F:ATP phosphoribosyltransferase activity"/>
    <property type="evidence" value="ECO:0007669"/>
    <property type="project" value="UniProtKB-EC"/>
</dbReference>
<dbReference type="Pfam" id="PF05203">
    <property type="entry name" value="Hom_end_hint"/>
    <property type="match status" value="1"/>
</dbReference>
<dbReference type="SUPFAM" id="SSF53850">
    <property type="entry name" value="Periplasmic binding protein-like II"/>
    <property type="match status" value="1"/>
</dbReference>
<keyword evidence="14" id="KW-0067">ATP-binding</keyword>
<evidence type="ECO:0000256" key="12">
    <source>
        <dbReference type="ARBA" id="ARBA00022723"/>
    </source>
</evidence>
<comment type="pathway">
    <text evidence="4">Amino-acid biosynthesis; L-histidine biosynthesis; L-histidine from 5-phospho-alpha-D-ribose 1-diphosphate: step 1/9.</text>
</comment>
<keyword evidence="15" id="KW-0460">Magnesium</keyword>
<evidence type="ECO:0000313" key="21">
    <source>
        <dbReference type="Proteomes" id="UP000007060"/>
    </source>
</evidence>
<dbReference type="NCBIfam" id="TIGR00070">
    <property type="entry name" value="hisG"/>
    <property type="match status" value="1"/>
</dbReference>
<keyword evidence="12" id="KW-0479">Metal-binding</keyword>
<evidence type="ECO:0000256" key="6">
    <source>
        <dbReference type="ARBA" id="ARBA00011946"/>
    </source>
</evidence>
<keyword evidence="16" id="KW-0368">Histidine biosynthesis</keyword>
<dbReference type="InterPro" id="IPR001348">
    <property type="entry name" value="ATP_PRibTrfase_HisG"/>
</dbReference>
<evidence type="ECO:0000313" key="20">
    <source>
        <dbReference type="EMBL" id="EDN60137.1"/>
    </source>
</evidence>
<evidence type="ECO:0000256" key="15">
    <source>
        <dbReference type="ARBA" id="ARBA00022842"/>
    </source>
</evidence>
<evidence type="ECO:0000256" key="1">
    <source>
        <dbReference type="ARBA" id="ARBA00000915"/>
    </source>
</evidence>
<comment type="cofactor">
    <cofactor evidence="2">
        <name>Mg(2+)</name>
        <dbReference type="ChEBI" id="CHEBI:18420"/>
    </cofactor>
</comment>
<dbReference type="UniPathway" id="UPA00031">
    <property type="reaction ID" value="UER00006"/>
</dbReference>
<dbReference type="EMBL" id="AAFW02000145">
    <property type="protein sequence ID" value="EDN60137.1"/>
    <property type="molecule type" value="Genomic_DNA"/>
</dbReference>
<dbReference type="InterPro" id="IPR013820">
    <property type="entry name" value="ATP_PRibTrfase_cat"/>
</dbReference>
<reference evidence="20 21" key="1">
    <citation type="journal article" date="2007" name="Proc. Natl. Acad. Sci. U.S.A.">
        <title>Genome sequencing and comparative analysis of Saccharomyces cerevisiae strain YJM789.</title>
        <authorList>
            <person name="Wei W."/>
            <person name="McCusker J.H."/>
            <person name="Hyman R.W."/>
            <person name="Jones T."/>
            <person name="Ning Y."/>
            <person name="Cao Z."/>
            <person name="Gu Z."/>
            <person name="Bruno D."/>
            <person name="Miranda M."/>
            <person name="Nguyen M."/>
            <person name="Wilhelmy J."/>
            <person name="Komp C."/>
            <person name="Tamse R."/>
            <person name="Wang X."/>
            <person name="Jia P."/>
            <person name="Luedi P."/>
            <person name="Oefner P.J."/>
            <person name="David L."/>
            <person name="Dietrich F.S."/>
            <person name="Li Y."/>
            <person name="Davis R.W."/>
            <person name="Steinmetz L.M."/>
        </authorList>
    </citation>
    <scope>NUCLEOTIDE SEQUENCE [LARGE SCALE GENOMIC DNA]</scope>
    <source>
        <strain evidence="20 21">YJM789</strain>
    </source>
</reference>
<keyword evidence="13" id="KW-0547">Nucleotide-binding</keyword>
<dbReference type="EC" id="2.4.2.17" evidence="6"/>
<dbReference type="GO" id="GO:0005524">
    <property type="term" value="F:ATP binding"/>
    <property type="evidence" value="ECO:0007669"/>
    <property type="project" value="UniProtKB-KW"/>
</dbReference>
<proteinExistence type="inferred from homology"/>
<dbReference type="InterPro" id="IPR003587">
    <property type="entry name" value="Hint_dom_N"/>
</dbReference>
<dbReference type="Gene3D" id="3.10.28.10">
    <property type="entry name" value="Homing endonucleases"/>
    <property type="match status" value="1"/>
</dbReference>
<comment type="catalytic activity">
    <reaction evidence="1">
        <text>1-(5-phospho-beta-D-ribosyl)-ATP + diphosphate = 5-phospho-alpha-D-ribose 1-diphosphate + ATP</text>
        <dbReference type="Rhea" id="RHEA:18473"/>
        <dbReference type="ChEBI" id="CHEBI:30616"/>
        <dbReference type="ChEBI" id="CHEBI:33019"/>
        <dbReference type="ChEBI" id="CHEBI:58017"/>
        <dbReference type="ChEBI" id="CHEBI:73183"/>
        <dbReference type="EC" id="2.4.2.17"/>
    </reaction>
</comment>
<dbReference type="GO" id="GO:0030908">
    <property type="term" value="P:protein splicing"/>
    <property type="evidence" value="ECO:0007669"/>
    <property type="project" value="InterPro"/>
</dbReference>
<dbReference type="InterPro" id="IPR027434">
    <property type="entry name" value="Homing_endonucl"/>
</dbReference>
<gene>
    <name evidence="20" type="ORF">SCY_0695</name>
</gene>
<comment type="similarity">
    <text evidence="5">Belongs to the ATP phosphoribosyltransferase family. Long subfamily.</text>
</comment>
<dbReference type="GO" id="GO:0000287">
    <property type="term" value="F:magnesium ion binding"/>
    <property type="evidence" value="ECO:0007669"/>
    <property type="project" value="InterPro"/>
</dbReference>
<comment type="function">
    <text evidence="18">Catalyzes the condensation of ATP and 5-phosphoribose 1-diphosphate to form N'-(5'-phosphoribosyl)-ATP (PR-ATP). Has a crucial role in the pathway because the rate of histidine biosynthesis seems to be controlled primarily by regulation of HisG enzymatic activity.</text>
</comment>
<dbReference type="AlphaFoldDB" id="A6ZXA7"/>
<organism evidence="20 21">
    <name type="scientific">Saccharomyces cerevisiae (strain YJM789)</name>
    <name type="common">Baker's yeast</name>
    <dbReference type="NCBI Taxonomy" id="307796"/>
    <lineage>
        <taxon>Eukaryota</taxon>
        <taxon>Fungi</taxon>
        <taxon>Dikarya</taxon>
        <taxon>Ascomycota</taxon>
        <taxon>Saccharomycotina</taxon>
        <taxon>Saccharomycetes</taxon>
        <taxon>Saccharomycetales</taxon>
        <taxon>Saccharomycetaceae</taxon>
        <taxon>Saccharomyces</taxon>
    </lineage>
</organism>
<dbReference type="CDD" id="cd13592">
    <property type="entry name" value="PBP2_HisGL2"/>
    <property type="match status" value="1"/>
</dbReference>
<dbReference type="InterPro" id="IPR036844">
    <property type="entry name" value="Hint_dom_sf"/>
</dbReference>
<evidence type="ECO:0000256" key="18">
    <source>
        <dbReference type="ARBA" id="ARBA00024861"/>
    </source>
</evidence>
<evidence type="ECO:0000256" key="8">
    <source>
        <dbReference type="ARBA" id="ARBA00022490"/>
    </source>
</evidence>
<keyword evidence="8" id="KW-0963">Cytoplasm</keyword>
<dbReference type="Gene3D" id="2.170.16.10">
    <property type="entry name" value="Hedgehog/Intein (Hint) domain"/>
    <property type="match status" value="1"/>
</dbReference>
<evidence type="ECO:0000256" key="14">
    <source>
        <dbReference type="ARBA" id="ARBA00022840"/>
    </source>
</evidence>
<dbReference type="InterPro" id="IPR007868">
    <property type="entry name" value="Hom_end_hint"/>
</dbReference>
<evidence type="ECO:0000256" key="5">
    <source>
        <dbReference type="ARBA" id="ARBA00007955"/>
    </source>
</evidence>
<evidence type="ECO:0000256" key="4">
    <source>
        <dbReference type="ARBA" id="ARBA00004667"/>
    </source>
</evidence>
<keyword evidence="10" id="KW-0328">Glycosyltransferase</keyword>
<dbReference type="HAMAP" id="MF_00079">
    <property type="entry name" value="HisG_Long"/>
    <property type="match status" value="1"/>
</dbReference>
<keyword evidence="11" id="KW-0808">Transferase</keyword>
<protein>
    <recommendedName>
        <fullName evidence="7">ATP phosphoribosyltransferase</fullName>
        <ecNumber evidence="6">2.4.2.17</ecNumber>
    </recommendedName>
</protein>
<dbReference type="Gene3D" id="3.40.190.10">
    <property type="entry name" value="Periplasmic binding protein-like II"/>
    <property type="match status" value="2"/>
</dbReference>
<dbReference type="Pfam" id="PF08029">
    <property type="entry name" value="HisG_C"/>
    <property type="match status" value="1"/>
</dbReference>
<dbReference type="GO" id="GO:0005737">
    <property type="term" value="C:cytoplasm"/>
    <property type="evidence" value="ECO:0007669"/>
    <property type="project" value="UniProtKB-SubCell"/>
</dbReference>
<evidence type="ECO:0000256" key="11">
    <source>
        <dbReference type="ARBA" id="ARBA00022679"/>
    </source>
</evidence>
<evidence type="ECO:0000256" key="10">
    <source>
        <dbReference type="ARBA" id="ARBA00022676"/>
    </source>
</evidence>
<dbReference type="SUPFAM" id="SSF51294">
    <property type="entry name" value="Hedgehog/intein (Hint) domain"/>
    <property type="match status" value="1"/>
</dbReference>
<comment type="function">
    <text evidence="17">Catalyzes the condensation of ATP and 5-phosphoribose 1-diphosphate to form N'-(5'-phosphoribosyl)-ATP (PR-ATP). Has a crucial role in the pathway because the rate of histidine biosynthesis seems to be controlled primarily by regulation of the enzymatic activity.</text>
</comment>
<dbReference type="FunFam" id="3.40.190.10:FF:000008">
    <property type="entry name" value="ATP phosphoribosyltransferase"/>
    <property type="match status" value="1"/>
</dbReference>
<comment type="caution">
    <text evidence="20">The sequence shown here is derived from an EMBL/GenBank/DDBJ whole genome shotgun (WGS) entry which is preliminary data.</text>
</comment>
<dbReference type="Pfam" id="PF01634">
    <property type="entry name" value="HisG"/>
    <property type="match status" value="1"/>
</dbReference>
<dbReference type="SUPFAM" id="SSF54913">
    <property type="entry name" value="GlnB-like"/>
    <property type="match status" value="1"/>
</dbReference>
<feature type="domain" description="Hint" evidence="19">
    <location>
        <begin position="1"/>
        <end position="127"/>
    </location>
</feature>
<dbReference type="InterPro" id="IPR015867">
    <property type="entry name" value="N-reg_PII/ATP_PRibTrfase_C"/>
</dbReference>
<evidence type="ECO:0000256" key="16">
    <source>
        <dbReference type="ARBA" id="ARBA00023102"/>
    </source>
</evidence>
<evidence type="ECO:0000256" key="9">
    <source>
        <dbReference type="ARBA" id="ARBA00022605"/>
    </source>
</evidence>
<evidence type="ECO:0000256" key="7">
    <source>
        <dbReference type="ARBA" id="ARBA00020998"/>
    </source>
</evidence>
<dbReference type="PANTHER" id="PTHR21403:SF8">
    <property type="entry name" value="ATP PHOSPHORIBOSYLTRANSFERASE"/>
    <property type="match status" value="1"/>
</dbReference>
<comment type="subcellular location">
    <subcellularLocation>
        <location evidence="3">Cytoplasm</location>
    </subcellularLocation>
</comment>
<sequence length="572" mass="64406">MLSENTTILMANGEIKDIANVTANSYVMCADGSAARVINVTQGYQKIYNIQQKTKHRAFEGEPGRLDPRRRTVYQRLALQCTAGHKLSVRVPTKPLLEKSGRNATKYKVRWRNLQQCQTLDGRIIIIPKNHHKTFPMTVEGEFAAKRFIEEMERSKGEYFNFDIEVRDLDYLDAQLRISSCIRFGPVLTGNGVLSKFLTGRSDLVTPAVKSMAWMLGLWLGDGTTKEPEISVDSLDLPVVHERMRKPPEDHLPGAFFLARDTDRFRQDKEERRMLDNTRLRIAIQKSGRLSDDSRELLARCGIKINLHTQRLIAMAENMPIDILRVRDDDIPGLVMDGVVDLGIIGENVLEEELLNRRAQGEDPRYLTLRRLDFGGCRLSLATPVDEAWDGPAALDGKRIATSYPHLLKRYLDQKGVSFKSCLLNGSVEVAPRAGLADAICDLVSTGATLEANGLREVEVIYRSKACLIQRDGEMAQSKQELIDKLLTRIQGVIQARESKYIMMHAPSERLEEVIALLPGAERPTILPLAGEQQRVAMHMVSSETLFWETMEKLKALGASSILVLPIEKMME</sequence>
<dbReference type="SMART" id="SM00306">
    <property type="entry name" value="HintN"/>
    <property type="match status" value="1"/>
</dbReference>
<dbReference type="Proteomes" id="UP000007060">
    <property type="component" value="Unassembled WGS sequence"/>
</dbReference>
<evidence type="ECO:0000256" key="13">
    <source>
        <dbReference type="ARBA" id="ARBA00022741"/>
    </source>
</evidence>
<evidence type="ECO:0000256" key="2">
    <source>
        <dbReference type="ARBA" id="ARBA00001946"/>
    </source>
</evidence>
<dbReference type="Gene3D" id="3.30.70.120">
    <property type="match status" value="1"/>
</dbReference>
<dbReference type="PANTHER" id="PTHR21403">
    <property type="entry name" value="ATP PHOSPHORIBOSYLTRANSFERASE ATP-PRTASE"/>
    <property type="match status" value="1"/>
</dbReference>
<dbReference type="NCBIfam" id="TIGR03455">
    <property type="entry name" value="HisG_C-term"/>
    <property type="match status" value="1"/>
</dbReference>
<accession>A6ZXA7</accession>
<dbReference type="PROSITE" id="PS01316">
    <property type="entry name" value="ATP_P_PHORIBOSYLTR"/>
    <property type="match status" value="1"/>
</dbReference>
<dbReference type="HOGENOM" id="CLU_476679_0_0_1"/>
<dbReference type="InterPro" id="IPR011322">
    <property type="entry name" value="N-reg_PII-like_a/b"/>
</dbReference>
<keyword evidence="9" id="KW-0028">Amino-acid biosynthesis</keyword>
<dbReference type="InterPro" id="IPR013115">
    <property type="entry name" value="HisG_C"/>
</dbReference>
<dbReference type="InterPro" id="IPR020621">
    <property type="entry name" value="ATP-PRT_HisG_long"/>
</dbReference>
<name>A6ZXA7_YEAS7</name>
<evidence type="ECO:0000256" key="17">
    <source>
        <dbReference type="ARBA" id="ARBA00024646"/>
    </source>
</evidence>
<dbReference type="InterPro" id="IPR018198">
    <property type="entry name" value="ATP_PRibTrfase_CS"/>
</dbReference>
<dbReference type="GO" id="GO:0000105">
    <property type="term" value="P:L-histidine biosynthetic process"/>
    <property type="evidence" value="ECO:0007669"/>
    <property type="project" value="UniProtKB-UniPathway"/>
</dbReference>
<dbReference type="FunFam" id="2.170.16.10:FF:000003">
    <property type="entry name" value="Homothallism endonuclease"/>
    <property type="match status" value="1"/>
</dbReference>
<dbReference type="FunFam" id="3.30.70.120:FF:000002">
    <property type="entry name" value="ATP phosphoribosyltransferase"/>
    <property type="match status" value="1"/>
</dbReference>